<evidence type="ECO:0000313" key="10">
    <source>
        <dbReference type="EMBL" id="RMB12990.1"/>
    </source>
</evidence>
<dbReference type="Proteomes" id="UP000282007">
    <property type="component" value="Chromosome"/>
</dbReference>
<dbReference type="EMBL" id="CP034145">
    <property type="protein sequence ID" value="AZH26745.1"/>
    <property type="molecule type" value="Genomic_DNA"/>
</dbReference>
<evidence type="ECO:0000313" key="12">
    <source>
        <dbReference type="Proteomes" id="UP000282007"/>
    </source>
</evidence>
<dbReference type="PROSITE" id="PS51257">
    <property type="entry name" value="PROKAR_LIPOPROTEIN"/>
    <property type="match status" value="1"/>
</dbReference>
<feature type="region of interest" description="Disordered" evidence="7">
    <location>
        <begin position="36"/>
        <end position="87"/>
    </location>
</feature>
<dbReference type="EMBL" id="REFS01000006">
    <property type="protein sequence ID" value="RMB12990.1"/>
    <property type="molecule type" value="Genomic_DNA"/>
</dbReference>
<dbReference type="PANTHER" id="PTHR34192:SF10">
    <property type="entry name" value="PLASTOCYANIN MAJOR ISOFORM, CHLOROPLASTIC-RELATED"/>
    <property type="match status" value="1"/>
</dbReference>
<dbReference type="GeneID" id="38472775"/>
<dbReference type="InterPro" id="IPR000923">
    <property type="entry name" value="BlueCu_1"/>
</dbReference>
<dbReference type="Pfam" id="PF00127">
    <property type="entry name" value="Copper-bind"/>
    <property type="match status" value="1"/>
</dbReference>
<sequence>MVSKQPKKFLSRRKFAATFSGAVLAGLAGCSGGNGGGNGGEDGGEATATATATDTPEPTATATATPTSTPTEEADATITVGPGGSLEFDPETTAISQGDTVEFVFDSGGHNVSGHPDAHPKVSLPEGAEPFASYDISGDDINHISLNKAGSTYRHTFETTGEYTYVCVPHAASGMIGHLTVR</sequence>
<keyword evidence="3" id="KW-0479">Metal-binding</keyword>
<dbReference type="GO" id="GO:0016020">
    <property type="term" value="C:membrane"/>
    <property type="evidence" value="ECO:0007669"/>
    <property type="project" value="UniProtKB-SubCell"/>
</dbReference>
<comment type="subcellular location">
    <subcellularLocation>
        <location evidence="1">Membrane</location>
    </subcellularLocation>
</comment>
<evidence type="ECO:0000256" key="2">
    <source>
        <dbReference type="ARBA" id="ARBA00022448"/>
    </source>
</evidence>
<dbReference type="OrthoDB" id="186995at2157"/>
<reference evidence="10" key="3">
    <citation type="submission" date="2018-10" db="EMBL/GenBank/DDBJ databases">
        <authorList>
            <person name="Whitman W."/>
            <person name="Huntemann M."/>
            <person name="Clum A."/>
            <person name="Pillay M."/>
            <person name="Palaniappan K."/>
            <person name="Varghese N."/>
            <person name="Mikhailova N."/>
            <person name="Stamatis D."/>
            <person name="Reddy T."/>
            <person name="Daum C."/>
            <person name="Shapiro N."/>
            <person name="Ivanova N."/>
            <person name="Kyrpides N."/>
            <person name="Woyke T."/>
        </authorList>
    </citation>
    <scope>NUCLEOTIDE SEQUENCE</scope>
    <source>
        <strain evidence="10">CGMCC 1.10124</strain>
    </source>
</reference>
<dbReference type="SUPFAM" id="SSF49503">
    <property type="entry name" value="Cupredoxins"/>
    <property type="match status" value="1"/>
</dbReference>
<evidence type="ECO:0000256" key="3">
    <source>
        <dbReference type="ARBA" id="ARBA00022723"/>
    </source>
</evidence>
<gene>
    <name evidence="10" type="ORF">ATH50_3148</name>
    <name evidence="9" type="ORF">DU502_15775</name>
</gene>
<evidence type="ECO:0000313" key="9">
    <source>
        <dbReference type="EMBL" id="AZH26745.1"/>
    </source>
</evidence>
<evidence type="ECO:0000256" key="1">
    <source>
        <dbReference type="ARBA" id="ARBA00004370"/>
    </source>
</evidence>
<evidence type="ECO:0000256" key="6">
    <source>
        <dbReference type="ARBA" id="ARBA00023136"/>
    </source>
</evidence>
<feature type="compositionally biased region" description="Low complexity" evidence="7">
    <location>
        <begin position="45"/>
        <end position="71"/>
    </location>
</feature>
<keyword evidence="5" id="KW-0186">Copper</keyword>
<evidence type="ECO:0000313" key="11">
    <source>
        <dbReference type="Proteomes" id="UP000277326"/>
    </source>
</evidence>
<dbReference type="RefSeq" id="WP_121921704.1">
    <property type="nucleotide sequence ID" value="NZ_CP034145.1"/>
</dbReference>
<reference evidence="9 12" key="2">
    <citation type="submission" date="2018-07" db="EMBL/GenBank/DDBJ databases">
        <title>Genome sequences of Haloplanus aerogenes JCM 16430T.</title>
        <authorList>
            <person name="Kim Y.B."/>
            <person name="Roh S.W."/>
        </authorList>
    </citation>
    <scope>NUCLEOTIDE SEQUENCE [LARGE SCALE GENOMIC DNA]</scope>
    <source>
        <strain evidence="9 12">JCM 16430</strain>
    </source>
</reference>
<keyword evidence="6" id="KW-0472">Membrane</keyword>
<evidence type="ECO:0000259" key="8">
    <source>
        <dbReference type="Pfam" id="PF00127"/>
    </source>
</evidence>
<dbReference type="GO" id="GO:0005507">
    <property type="term" value="F:copper ion binding"/>
    <property type="evidence" value="ECO:0007669"/>
    <property type="project" value="InterPro"/>
</dbReference>
<accession>A0A3M0CWS1</accession>
<dbReference type="InterPro" id="IPR028871">
    <property type="entry name" value="BlueCu_1_BS"/>
</dbReference>
<dbReference type="InterPro" id="IPR008972">
    <property type="entry name" value="Cupredoxin"/>
</dbReference>
<dbReference type="Proteomes" id="UP000277326">
    <property type="component" value="Unassembled WGS sequence"/>
</dbReference>
<dbReference type="GO" id="GO:0009055">
    <property type="term" value="F:electron transfer activity"/>
    <property type="evidence" value="ECO:0007669"/>
    <property type="project" value="InterPro"/>
</dbReference>
<dbReference type="PANTHER" id="PTHR34192">
    <property type="entry name" value="PLASTOCYANIN MAJOR ISOFORM, CHLOROPLASTIC-RELATED"/>
    <property type="match status" value="1"/>
</dbReference>
<name>A0A3M0CWS1_9EURY</name>
<proteinExistence type="predicted"/>
<keyword evidence="12" id="KW-1185">Reference proteome</keyword>
<keyword evidence="2" id="KW-0813">Transport</keyword>
<dbReference type="AlphaFoldDB" id="A0A3M0CWS1"/>
<evidence type="ECO:0000256" key="4">
    <source>
        <dbReference type="ARBA" id="ARBA00022982"/>
    </source>
</evidence>
<dbReference type="Gene3D" id="2.60.40.420">
    <property type="entry name" value="Cupredoxins - blue copper proteins"/>
    <property type="match status" value="1"/>
</dbReference>
<feature type="domain" description="Blue (type 1) copper" evidence="8">
    <location>
        <begin position="81"/>
        <end position="181"/>
    </location>
</feature>
<reference evidence="10 11" key="1">
    <citation type="journal article" date="2015" name="Stand. Genomic Sci.">
        <title>Genomic Encyclopedia of Bacterial and Archaeal Type Strains, Phase III: the genomes of soil and plant-associated and newly described type strains.</title>
        <authorList>
            <person name="Whitman W.B."/>
            <person name="Woyke T."/>
            <person name="Klenk H.P."/>
            <person name="Zhou Y."/>
            <person name="Lilburn T.G."/>
            <person name="Beck B.J."/>
            <person name="De Vos P."/>
            <person name="Vandamme P."/>
            <person name="Eisen J.A."/>
            <person name="Garrity G."/>
            <person name="Hugenholtz P."/>
            <person name="Kyrpides N.C."/>
        </authorList>
    </citation>
    <scope>NUCLEOTIDE SEQUENCE [LARGE SCALE GENOMIC DNA]</scope>
    <source>
        <strain evidence="10 11">CGMCC 1.10124</strain>
    </source>
</reference>
<evidence type="ECO:0000256" key="7">
    <source>
        <dbReference type="SAM" id="MobiDB-lite"/>
    </source>
</evidence>
<keyword evidence="4" id="KW-0249">Electron transport</keyword>
<dbReference type="PROSITE" id="PS00196">
    <property type="entry name" value="COPPER_BLUE"/>
    <property type="match status" value="1"/>
</dbReference>
<organism evidence="10 11">
    <name type="scientific">Haloplanus aerogenes</name>
    <dbReference type="NCBI Taxonomy" id="660522"/>
    <lineage>
        <taxon>Archaea</taxon>
        <taxon>Methanobacteriati</taxon>
        <taxon>Methanobacteriota</taxon>
        <taxon>Stenosarchaea group</taxon>
        <taxon>Halobacteria</taxon>
        <taxon>Halobacteriales</taxon>
        <taxon>Haloferacaceae</taxon>
        <taxon>Haloplanus</taxon>
    </lineage>
</organism>
<protein>
    <submittedName>
        <fullName evidence="9">Halocyanin</fullName>
    </submittedName>
    <submittedName>
        <fullName evidence="10">Plastocyanin</fullName>
    </submittedName>
</protein>
<evidence type="ECO:0000256" key="5">
    <source>
        <dbReference type="ARBA" id="ARBA00023008"/>
    </source>
</evidence>
<dbReference type="KEGG" id="haer:DU502_15775"/>